<dbReference type="EMBL" id="CP089984">
    <property type="protein sequence ID" value="WXB13109.1"/>
    <property type="molecule type" value="Genomic_DNA"/>
</dbReference>
<sequence length="336" mass="36845">MGPLVSFPSSRLPATPQAPETWGAPGSTADAPASAGGSMAMGSADAPMVGPAGPSIYEDAWQPTGFGGWYLAPKKLRSDYFDVVFHFHAGKAAAKEYREQGRGAVVVALTYGCGSKAYADAFVDPAHFRRMLDDMETRLRVSRNNPRLQVRRISLFAWSAGYGAIRHILTQGYYDRIDTVVLLDGLHANYLAAALPPARKVDGKQLDAFMRFAQDAMDGKKQFVFTHSSIVPPGYASTTETAAALIDVVRAQKVWLRTPAPRNLMRLYRADVGGFHIRGFSGTTKEAHIAQLHLVGEVLRELVVPRWVRLDRRLPAPKRTPVWQRADKAKRSIAGN</sequence>
<protein>
    <submittedName>
        <fullName evidence="2">Uncharacterized protein</fullName>
    </submittedName>
</protein>
<accession>A0ABZ2LU22</accession>
<dbReference type="Proteomes" id="UP001370348">
    <property type="component" value="Chromosome"/>
</dbReference>
<proteinExistence type="predicted"/>
<feature type="compositionally biased region" description="Low complexity" evidence="1">
    <location>
        <begin position="29"/>
        <end position="40"/>
    </location>
</feature>
<evidence type="ECO:0000313" key="3">
    <source>
        <dbReference type="Proteomes" id="UP001370348"/>
    </source>
</evidence>
<evidence type="ECO:0000256" key="1">
    <source>
        <dbReference type="SAM" id="MobiDB-lite"/>
    </source>
</evidence>
<organism evidence="2 3">
    <name type="scientific">Pendulispora albinea</name>
    <dbReference type="NCBI Taxonomy" id="2741071"/>
    <lineage>
        <taxon>Bacteria</taxon>
        <taxon>Pseudomonadati</taxon>
        <taxon>Myxococcota</taxon>
        <taxon>Myxococcia</taxon>
        <taxon>Myxococcales</taxon>
        <taxon>Sorangiineae</taxon>
        <taxon>Pendulisporaceae</taxon>
        <taxon>Pendulispora</taxon>
    </lineage>
</organism>
<evidence type="ECO:0000313" key="2">
    <source>
        <dbReference type="EMBL" id="WXB13109.1"/>
    </source>
</evidence>
<name>A0ABZ2LU22_9BACT</name>
<gene>
    <name evidence="2" type="ORF">LZC94_35345</name>
</gene>
<dbReference type="RefSeq" id="WP_394822728.1">
    <property type="nucleotide sequence ID" value="NZ_CP089984.1"/>
</dbReference>
<keyword evidence="3" id="KW-1185">Reference proteome</keyword>
<reference evidence="2 3" key="1">
    <citation type="submission" date="2021-12" db="EMBL/GenBank/DDBJ databases">
        <title>Discovery of the Pendulisporaceae a myxobacterial family with distinct sporulation behavior and unique specialized metabolism.</title>
        <authorList>
            <person name="Garcia R."/>
            <person name="Popoff A."/>
            <person name="Bader C.D."/>
            <person name="Loehr J."/>
            <person name="Walesch S."/>
            <person name="Walt C."/>
            <person name="Boldt J."/>
            <person name="Bunk B."/>
            <person name="Haeckl F.J.F.P.J."/>
            <person name="Gunesch A.P."/>
            <person name="Birkelbach J."/>
            <person name="Nuebel U."/>
            <person name="Pietschmann T."/>
            <person name="Bach T."/>
            <person name="Mueller R."/>
        </authorList>
    </citation>
    <scope>NUCLEOTIDE SEQUENCE [LARGE SCALE GENOMIC DNA]</scope>
    <source>
        <strain evidence="2 3">MSr11954</strain>
    </source>
</reference>
<feature type="region of interest" description="Disordered" evidence="1">
    <location>
        <begin position="1"/>
        <end position="40"/>
    </location>
</feature>